<name>A0ABD0TBH9_LOXSC</name>
<protein>
    <submittedName>
        <fullName evidence="2">Uncharacterized protein</fullName>
    </submittedName>
</protein>
<dbReference type="EMBL" id="JBEDNZ010000007">
    <property type="protein sequence ID" value="KAL0840743.1"/>
    <property type="molecule type" value="Genomic_DNA"/>
</dbReference>
<evidence type="ECO:0000256" key="1">
    <source>
        <dbReference type="SAM" id="SignalP"/>
    </source>
</evidence>
<feature type="signal peptide" evidence="1">
    <location>
        <begin position="1"/>
        <end position="27"/>
    </location>
</feature>
<dbReference type="AlphaFoldDB" id="A0ABD0TBH9"/>
<reference evidence="2 3" key="1">
    <citation type="submission" date="2024-06" db="EMBL/GenBank/DDBJ databases">
        <title>A chromosome-level genome assembly of beet webworm, Loxostege sticticalis.</title>
        <authorList>
            <person name="Zhang Y."/>
        </authorList>
    </citation>
    <scope>NUCLEOTIDE SEQUENCE [LARGE SCALE GENOMIC DNA]</scope>
    <source>
        <strain evidence="2">AQ028</strain>
        <tissue evidence="2">Male pupae</tissue>
    </source>
</reference>
<evidence type="ECO:0000313" key="3">
    <source>
        <dbReference type="Proteomes" id="UP001549921"/>
    </source>
</evidence>
<gene>
    <name evidence="2" type="ORF">ABMA28_015931</name>
</gene>
<comment type="caution">
    <text evidence="2">The sequence shown here is derived from an EMBL/GenBank/DDBJ whole genome shotgun (WGS) entry which is preliminary data.</text>
</comment>
<dbReference type="Proteomes" id="UP001549921">
    <property type="component" value="Unassembled WGS sequence"/>
</dbReference>
<sequence length="183" mass="21317">MKMFVDLTLTYFSVSFVLVFLCEDCSSQSFMYEKMHNFGLGNRVIPNYRRFLNHREHPEPLPSSTHSPEVLRSPYKNLYQGSRRPNDTRVYRKRFDYEATPTGQHVFCKGMFDCIITHLAVETQSGIPIILRGGAGYHHFVVVAKAKPGDELKGLVRAYCMQKNDEYFMDRTTPPPKNHRFQK</sequence>
<organism evidence="2 3">
    <name type="scientific">Loxostege sticticalis</name>
    <name type="common">Beet webworm moth</name>
    <dbReference type="NCBI Taxonomy" id="481309"/>
    <lineage>
        <taxon>Eukaryota</taxon>
        <taxon>Metazoa</taxon>
        <taxon>Ecdysozoa</taxon>
        <taxon>Arthropoda</taxon>
        <taxon>Hexapoda</taxon>
        <taxon>Insecta</taxon>
        <taxon>Pterygota</taxon>
        <taxon>Neoptera</taxon>
        <taxon>Endopterygota</taxon>
        <taxon>Lepidoptera</taxon>
        <taxon>Glossata</taxon>
        <taxon>Ditrysia</taxon>
        <taxon>Pyraloidea</taxon>
        <taxon>Crambidae</taxon>
        <taxon>Pyraustinae</taxon>
        <taxon>Loxostege</taxon>
    </lineage>
</organism>
<accession>A0ABD0TBH9</accession>
<proteinExistence type="predicted"/>
<evidence type="ECO:0000313" key="2">
    <source>
        <dbReference type="EMBL" id="KAL0840743.1"/>
    </source>
</evidence>
<keyword evidence="1" id="KW-0732">Signal</keyword>
<feature type="chain" id="PRO_5044823877" evidence="1">
    <location>
        <begin position="28"/>
        <end position="183"/>
    </location>
</feature>